<feature type="compositionally biased region" description="Basic residues" evidence="1">
    <location>
        <begin position="109"/>
        <end position="120"/>
    </location>
</feature>
<dbReference type="RefSeq" id="WP_088464117.1">
    <property type="nucleotide sequence ID" value="NZ_NIRR01000011.1"/>
</dbReference>
<dbReference type="AlphaFoldDB" id="A0A246FLB3"/>
<name>A0A246FLB3_9BACT</name>
<accession>A0A246FLB3</accession>
<evidence type="ECO:0000313" key="3">
    <source>
        <dbReference type="Proteomes" id="UP000197277"/>
    </source>
</evidence>
<comment type="caution">
    <text evidence="2">The sequence shown here is derived from an EMBL/GenBank/DDBJ whole genome shotgun (WGS) entry which is preliminary data.</text>
</comment>
<evidence type="ECO:0008006" key="4">
    <source>
        <dbReference type="Google" id="ProtNLM"/>
    </source>
</evidence>
<keyword evidence="3" id="KW-1185">Reference proteome</keyword>
<gene>
    <name evidence="2" type="ORF">CDA63_09000</name>
</gene>
<evidence type="ECO:0000256" key="1">
    <source>
        <dbReference type="SAM" id="MobiDB-lite"/>
    </source>
</evidence>
<organism evidence="2 3">
    <name type="scientific">Hymenobacter amundsenii</name>
    <dbReference type="NCBI Taxonomy" id="2006685"/>
    <lineage>
        <taxon>Bacteria</taxon>
        <taxon>Pseudomonadati</taxon>
        <taxon>Bacteroidota</taxon>
        <taxon>Cytophagia</taxon>
        <taxon>Cytophagales</taxon>
        <taxon>Hymenobacteraceae</taxon>
        <taxon>Hymenobacter</taxon>
    </lineage>
</organism>
<dbReference type="Proteomes" id="UP000197277">
    <property type="component" value="Unassembled WGS sequence"/>
</dbReference>
<dbReference type="EMBL" id="NIRR01000011">
    <property type="protein sequence ID" value="OWP63503.1"/>
    <property type="molecule type" value="Genomic_DNA"/>
</dbReference>
<evidence type="ECO:0000313" key="2">
    <source>
        <dbReference type="EMBL" id="OWP63503.1"/>
    </source>
</evidence>
<proteinExistence type="predicted"/>
<dbReference type="SUPFAM" id="SSF46955">
    <property type="entry name" value="Putative DNA-binding domain"/>
    <property type="match status" value="1"/>
</dbReference>
<protein>
    <recommendedName>
        <fullName evidence="4">Helix-turn-helix domain-containing protein</fullName>
    </recommendedName>
</protein>
<dbReference type="OrthoDB" id="1097811at2"/>
<reference evidence="2 3" key="1">
    <citation type="submission" date="2017-06" db="EMBL/GenBank/DDBJ databases">
        <title>Hymenobacter amundsenii sp. nov. isolated from regoliths in Antarctica.</title>
        <authorList>
            <person name="Sedlacek I."/>
            <person name="Kralova S."/>
            <person name="Pantucek R."/>
            <person name="Svec P."/>
            <person name="Holochova P."/>
            <person name="Stankova E."/>
            <person name="Vrbovska V."/>
            <person name="Busse H.-J."/>
        </authorList>
    </citation>
    <scope>NUCLEOTIDE SEQUENCE [LARGE SCALE GENOMIC DNA]</scope>
    <source>
        <strain evidence="2 3">CCM 8682</strain>
    </source>
</reference>
<sequence length="120" mass="13233">MCVPTTVQPSLVSPDFLTWLQNISEEAGAAAARAEFARLSSASKPDPDRLTPRAELCAELGICAQTIINWEKTGIVTAHRIGRRVFYRRPEVMAALTTNGLAQPDGTRRNARRGKQQKTR</sequence>
<dbReference type="InterPro" id="IPR009061">
    <property type="entry name" value="DNA-bd_dom_put_sf"/>
</dbReference>
<feature type="region of interest" description="Disordered" evidence="1">
    <location>
        <begin position="97"/>
        <end position="120"/>
    </location>
</feature>